<evidence type="ECO:0000313" key="2">
    <source>
        <dbReference type="Proteomes" id="UP001607302"/>
    </source>
</evidence>
<dbReference type="EMBL" id="JAUDFV010000156">
    <property type="protein sequence ID" value="KAL2714730.1"/>
    <property type="molecule type" value="Genomic_DNA"/>
</dbReference>
<gene>
    <name evidence="1" type="ORF">V1478_015915</name>
</gene>
<sequence>MGSTSPPWRKIFLLNNGWPRYDAFNRHDLLGETRRSLRSFTRSSYQQLRQRSSTSHSFLEDFGNLWLNQRLPELASSRSNNNKPMCKKGLPVCLQLTPPSRVVFPVVVSTDFNVSCVVVDTDHVHPLRDTPGMNAVALDPGIPSPVLYVAKLELELLLSFLLLLYGNIVNQFQLVPRRRRQSSERNNLKRHYPAYYINDKVKRKNPLKGCVLCAKSAKKRSTRYCCRQCQVMSNFNTTLL</sequence>
<dbReference type="AlphaFoldDB" id="A0ABD2A4L8"/>
<accession>A0ABD2A4L8</accession>
<protein>
    <submittedName>
        <fullName evidence="1">Protein jim lovell-like isoform X36</fullName>
    </submittedName>
</protein>
<comment type="caution">
    <text evidence="1">The sequence shown here is derived from an EMBL/GenBank/DDBJ whole genome shotgun (WGS) entry which is preliminary data.</text>
</comment>
<dbReference type="Proteomes" id="UP001607302">
    <property type="component" value="Unassembled WGS sequence"/>
</dbReference>
<keyword evidence="2" id="KW-1185">Reference proteome</keyword>
<organism evidence="1 2">
    <name type="scientific">Vespula squamosa</name>
    <name type="common">Southern yellow jacket</name>
    <name type="synonym">Wasp</name>
    <dbReference type="NCBI Taxonomy" id="30214"/>
    <lineage>
        <taxon>Eukaryota</taxon>
        <taxon>Metazoa</taxon>
        <taxon>Ecdysozoa</taxon>
        <taxon>Arthropoda</taxon>
        <taxon>Hexapoda</taxon>
        <taxon>Insecta</taxon>
        <taxon>Pterygota</taxon>
        <taxon>Neoptera</taxon>
        <taxon>Endopterygota</taxon>
        <taxon>Hymenoptera</taxon>
        <taxon>Apocrita</taxon>
        <taxon>Aculeata</taxon>
        <taxon>Vespoidea</taxon>
        <taxon>Vespidae</taxon>
        <taxon>Vespinae</taxon>
        <taxon>Vespula</taxon>
    </lineage>
</organism>
<reference evidence="1 2" key="1">
    <citation type="journal article" date="2024" name="Ann. Entomol. Soc. Am.">
        <title>Genomic analyses of the southern and eastern yellowjacket wasps (Hymenoptera: Vespidae) reveal evolutionary signatures of social life.</title>
        <authorList>
            <person name="Catto M.A."/>
            <person name="Caine P.B."/>
            <person name="Orr S.E."/>
            <person name="Hunt B.G."/>
            <person name="Goodisman M.A.D."/>
        </authorList>
    </citation>
    <scope>NUCLEOTIDE SEQUENCE [LARGE SCALE GENOMIC DNA]</scope>
    <source>
        <strain evidence="1">233</strain>
        <tissue evidence="1">Head and thorax</tissue>
    </source>
</reference>
<name>A0ABD2A4L8_VESSQ</name>
<proteinExistence type="predicted"/>
<evidence type="ECO:0000313" key="1">
    <source>
        <dbReference type="EMBL" id="KAL2714730.1"/>
    </source>
</evidence>